<name>W6Q8X7_PENRF</name>
<reference evidence="2" key="1">
    <citation type="journal article" date="2014" name="Nat. Commun.">
        <title>Multiple recent horizontal transfers of a large genomic region in cheese making fungi.</title>
        <authorList>
            <person name="Cheeseman K."/>
            <person name="Ropars J."/>
            <person name="Renault P."/>
            <person name="Dupont J."/>
            <person name="Gouzy J."/>
            <person name="Branca A."/>
            <person name="Abraham A.L."/>
            <person name="Ceppi M."/>
            <person name="Conseiller E."/>
            <person name="Debuchy R."/>
            <person name="Malagnac F."/>
            <person name="Goarin A."/>
            <person name="Silar P."/>
            <person name="Lacoste S."/>
            <person name="Sallet E."/>
            <person name="Bensimon A."/>
            <person name="Giraud T."/>
            <person name="Brygoo Y."/>
        </authorList>
    </citation>
    <scope>NUCLEOTIDE SEQUENCE [LARGE SCALE GENOMIC DNA]</scope>
    <source>
        <strain evidence="2">FM164</strain>
    </source>
</reference>
<gene>
    <name evidence="2" type="ORF">PROQFM164_S02g002602</name>
</gene>
<dbReference type="OrthoDB" id="4232233at2759"/>
<feature type="region of interest" description="Disordered" evidence="1">
    <location>
        <begin position="83"/>
        <end position="102"/>
    </location>
</feature>
<dbReference type="AlphaFoldDB" id="W6Q8X7"/>
<organism evidence="2 3">
    <name type="scientific">Penicillium roqueforti (strain FM164)</name>
    <dbReference type="NCBI Taxonomy" id="1365484"/>
    <lineage>
        <taxon>Eukaryota</taxon>
        <taxon>Fungi</taxon>
        <taxon>Dikarya</taxon>
        <taxon>Ascomycota</taxon>
        <taxon>Pezizomycotina</taxon>
        <taxon>Eurotiomycetes</taxon>
        <taxon>Eurotiomycetidae</taxon>
        <taxon>Eurotiales</taxon>
        <taxon>Aspergillaceae</taxon>
        <taxon>Penicillium</taxon>
    </lineage>
</organism>
<dbReference type="Proteomes" id="UP000030686">
    <property type="component" value="Unassembled WGS sequence"/>
</dbReference>
<keyword evidence="3" id="KW-1185">Reference proteome</keyword>
<sequence>MSCLSAVSLRLFLPNWIESIWRPEDEQETDQGLEPTILNAASPYKRTEHAVYGLEHEKSASSPERSLPVCLQKQIETRRALRIGPSGNRPKNRFPNTSMQSDCNSDREIIELPHIPPNIRLVKGRIIDVVTGNSGFPKVQSHI</sequence>
<proteinExistence type="predicted"/>
<evidence type="ECO:0000313" key="3">
    <source>
        <dbReference type="Proteomes" id="UP000030686"/>
    </source>
</evidence>
<accession>W6Q8X7</accession>
<evidence type="ECO:0000256" key="1">
    <source>
        <dbReference type="SAM" id="MobiDB-lite"/>
    </source>
</evidence>
<protein>
    <submittedName>
        <fullName evidence="2">Genomic scaffold, ProqFM164S02</fullName>
    </submittedName>
</protein>
<dbReference type="OMA" id="WIESIWR"/>
<dbReference type="EMBL" id="HG792016">
    <property type="protein sequence ID" value="CDM32451.1"/>
    <property type="molecule type" value="Genomic_DNA"/>
</dbReference>
<evidence type="ECO:0000313" key="2">
    <source>
        <dbReference type="EMBL" id="CDM32451.1"/>
    </source>
</evidence>